<evidence type="ECO:0000256" key="3">
    <source>
        <dbReference type="ARBA" id="ARBA00022982"/>
    </source>
</evidence>
<feature type="active site" description="Nucleophile" evidence="8">
    <location>
        <position position="35"/>
    </location>
</feature>
<dbReference type="GO" id="GO:0015035">
    <property type="term" value="F:protein-disulfide reductase activity"/>
    <property type="evidence" value="ECO:0007669"/>
    <property type="project" value="UniProtKB-UniRule"/>
</dbReference>
<reference evidence="11 12" key="1">
    <citation type="submission" date="2020-03" db="EMBL/GenBank/DDBJ databases">
        <title>Whole genome shotgun sequence of Phytohabitans suffuscus NBRC 105367.</title>
        <authorList>
            <person name="Komaki H."/>
            <person name="Tamura T."/>
        </authorList>
    </citation>
    <scope>NUCLEOTIDE SEQUENCE [LARGE SCALE GENOMIC DNA]</scope>
    <source>
        <strain evidence="11 12">NBRC 105367</strain>
    </source>
</reference>
<dbReference type="CDD" id="cd02947">
    <property type="entry name" value="TRX_family"/>
    <property type="match status" value="1"/>
</dbReference>
<gene>
    <name evidence="11" type="primary">trxA_2</name>
    <name evidence="11" type="ORF">Psuf_073350</name>
</gene>
<dbReference type="InterPro" id="IPR005746">
    <property type="entry name" value="Thioredoxin"/>
</dbReference>
<evidence type="ECO:0000313" key="11">
    <source>
        <dbReference type="EMBL" id="BCB90022.1"/>
    </source>
</evidence>
<evidence type="ECO:0000256" key="4">
    <source>
        <dbReference type="ARBA" id="ARBA00023157"/>
    </source>
</evidence>
<dbReference type="PANTHER" id="PTHR45663:SF11">
    <property type="entry name" value="GEO12009P1"/>
    <property type="match status" value="1"/>
</dbReference>
<organism evidence="11 12">
    <name type="scientific">Phytohabitans suffuscus</name>
    <dbReference type="NCBI Taxonomy" id="624315"/>
    <lineage>
        <taxon>Bacteria</taxon>
        <taxon>Bacillati</taxon>
        <taxon>Actinomycetota</taxon>
        <taxon>Actinomycetes</taxon>
        <taxon>Micromonosporales</taxon>
        <taxon>Micromonosporaceae</taxon>
    </lineage>
</organism>
<reference evidence="11 12" key="2">
    <citation type="submission" date="2020-03" db="EMBL/GenBank/DDBJ databases">
        <authorList>
            <person name="Ichikawa N."/>
            <person name="Kimura A."/>
            <person name="Kitahashi Y."/>
            <person name="Uohara A."/>
        </authorList>
    </citation>
    <scope>NUCLEOTIDE SEQUENCE [LARGE SCALE GENOMIC DNA]</scope>
    <source>
        <strain evidence="11 12">NBRC 105367</strain>
    </source>
</reference>
<proteinExistence type="inferred from homology"/>
<evidence type="ECO:0000259" key="10">
    <source>
        <dbReference type="PROSITE" id="PS51352"/>
    </source>
</evidence>
<keyword evidence="5 9" id="KW-0676">Redox-active center</keyword>
<feature type="disulfide bond" description="Redox-active" evidence="9">
    <location>
        <begin position="32"/>
        <end position="35"/>
    </location>
</feature>
<feature type="domain" description="Thioredoxin" evidence="10">
    <location>
        <begin position="1"/>
        <end position="107"/>
    </location>
</feature>
<dbReference type="AlphaFoldDB" id="A0A6F8YV78"/>
<keyword evidence="4 9" id="KW-1015">Disulfide bond</keyword>
<dbReference type="Proteomes" id="UP000503011">
    <property type="component" value="Chromosome"/>
</dbReference>
<dbReference type="GO" id="GO:0005829">
    <property type="term" value="C:cytosol"/>
    <property type="evidence" value="ECO:0007669"/>
    <property type="project" value="TreeGrafter"/>
</dbReference>
<dbReference type="KEGG" id="psuu:Psuf_073350"/>
<feature type="site" description="Contributes to redox potential value" evidence="8">
    <location>
        <position position="34"/>
    </location>
</feature>
<accession>A0A6F8YV78</accession>
<dbReference type="EMBL" id="AP022871">
    <property type="protein sequence ID" value="BCB90022.1"/>
    <property type="molecule type" value="Genomic_DNA"/>
</dbReference>
<dbReference type="GO" id="GO:0045454">
    <property type="term" value="P:cell redox homeostasis"/>
    <property type="evidence" value="ECO:0007669"/>
    <property type="project" value="TreeGrafter"/>
</dbReference>
<evidence type="ECO:0000256" key="7">
    <source>
        <dbReference type="PIRNR" id="PIRNR000077"/>
    </source>
</evidence>
<feature type="site" description="Deprotonates C-terminal active site Cys" evidence="8">
    <location>
        <position position="26"/>
    </location>
</feature>
<dbReference type="RefSeq" id="WP_173162123.1">
    <property type="nucleotide sequence ID" value="NZ_AP022871.1"/>
</dbReference>
<keyword evidence="3" id="KW-0249">Electron transport</keyword>
<comment type="similarity">
    <text evidence="1 7">Belongs to the thioredoxin family.</text>
</comment>
<feature type="site" description="Contributes to redox potential value" evidence="8">
    <location>
        <position position="33"/>
    </location>
</feature>
<keyword evidence="12" id="KW-1185">Reference proteome</keyword>
<name>A0A6F8YV78_9ACTN</name>
<protein>
    <recommendedName>
        <fullName evidence="6 7">Thioredoxin</fullName>
    </recommendedName>
</protein>
<dbReference type="SUPFAM" id="SSF52833">
    <property type="entry name" value="Thioredoxin-like"/>
    <property type="match status" value="1"/>
</dbReference>
<evidence type="ECO:0000313" key="12">
    <source>
        <dbReference type="Proteomes" id="UP000503011"/>
    </source>
</evidence>
<dbReference type="NCBIfam" id="TIGR01068">
    <property type="entry name" value="thioredoxin"/>
    <property type="match status" value="1"/>
</dbReference>
<dbReference type="Gene3D" id="3.40.30.10">
    <property type="entry name" value="Glutaredoxin"/>
    <property type="match status" value="1"/>
</dbReference>
<evidence type="ECO:0000256" key="1">
    <source>
        <dbReference type="ARBA" id="ARBA00008987"/>
    </source>
</evidence>
<evidence type="ECO:0000256" key="8">
    <source>
        <dbReference type="PIRSR" id="PIRSR000077-1"/>
    </source>
</evidence>
<evidence type="ECO:0000256" key="2">
    <source>
        <dbReference type="ARBA" id="ARBA00022448"/>
    </source>
</evidence>
<feature type="active site" description="Nucleophile" evidence="8">
    <location>
        <position position="32"/>
    </location>
</feature>
<sequence>MGEIRDVTDDDFRETVLESDRPVLVDFWSVSCGPCRMLAPVLEDLARAQDKLVVVKMDVAENPRTSSEYAVSSIPTMNVYSGGELVKTIVGAKSRTTLNAELADFLE</sequence>
<dbReference type="PROSITE" id="PS51352">
    <property type="entry name" value="THIOREDOXIN_2"/>
    <property type="match status" value="1"/>
</dbReference>
<keyword evidence="2" id="KW-0813">Transport</keyword>
<dbReference type="Pfam" id="PF00085">
    <property type="entry name" value="Thioredoxin"/>
    <property type="match status" value="1"/>
</dbReference>
<dbReference type="PANTHER" id="PTHR45663">
    <property type="entry name" value="GEO12009P1"/>
    <property type="match status" value="1"/>
</dbReference>
<dbReference type="FunFam" id="3.40.30.10:FF:000001">
    <property type="entry name" value="Thioredoxin"/>
    <property type="match status" value="1"/>
</dbReference>
<dbReference type="InterPro" id="IPR013766">
    <property type="entry name" value="Thioredoxin_domain"/>
</dbReference>
<evidence type="ECO:0000256" key="6">
    <source>
        <dbReference type="NCBIfam" id="TIGR01068"/>
    </source>
</evidence>
<dbReference type="InterPro" id="IPR036249">
    <property type="entry name" value="Thioredoxin-like_sf"/>
</dbReference>
<dbReference type="PIRSF" id="PIRSF000077">
    <property type="entry name" value="Thioredoxin"/>
    <property type="match status" value="1"/>
</dbReference>
<evidence type="ECO:0000256" key="9">
    <source>
        <dbReference type="PIRSR" id="PIRSR000077-4"/>
    </source>
</evidence>
<evidence type="ECO:0000256" key="5">
    <source>
        <dbReference type="ARBA" id="ARBA00023284"/>
    </source>
</evidence>